<dbReference type="EMBL" id="KD254866">
    <property type="protein sequence ID" value="EMS47866.1"/>
    <property type="molecule type" value="Genomic_DNA"/>
</dbReference>
<feature type="region of interest" description="Disordered" evidence="1">
    <location>
        <begin position="236"/>
        <end position="255"/>
    </location>
</feature>
<protein>
    <submittedName>
        <fullName evidence="2">Uncharacterized protein</fullName>
    </submittedName>
</protein>
<feature type="compositionally biased region" description="Basic and acidic residues" evidence="1">
    <location>
        <begin position="78"/>
        <end position="93"/>
    </location>
</feature>
<feature type="region of interest" description="Disordered" evidence="1">
    <location>
        <begin position="1"/>
        <end position="22"/>
    </location>
</feature>
<feature type="region of interest" description="Disordered" evidence="1">
    <location>
        <begin position="72"/>
        <end position="93"/>
    </location>
</feature>
<accession>M7YLT7</accession>
<feature type="region of interest" description="Disordered" evidence="1">
    <location>
        <begin position="47"/>
        <end position="66"/>
    </location>
</feature>
<dbReference type="AlphaFoldDB" id="M7YLT7"/>
<proteinExistence type="predicted"/>
<evidence type="ECO:0000256" key="1">
    <source>
        <dbReference type="SAM" id="MobiDB-lite"/>
    </source>
</evidence>
<organism evidence="2">
    <name type="scientific">Triticum urartu</name>
    <name type="common">Red wild einkorn</name>
    <name type="synonym">Crithodium urartu</name>
    <dbReference type="NCBI Taxonomy" id="4572"/>
    <lineage>
        <taxon>Eukaryota</taxon>
        <taxon>Viridiplantae</taxon>
        <taxon>Streptophyta</taxon>
        <taxon>Embryophyta</taxon>
        <taxon>Tracheophyta</taxon>
        <taxon>Spermatophyta</taxon>
        <taxon>Magnoliopsida</taxon>
        <taxon>Liliopsida</taxon>
        <taxon>Poales</taxon>
        <taxon>Poaceae</taxon>
        <taxon>BOP clade</taxon>
        <taxon>Pooideae</taxon>
        <taxon>Triticodae</taxon>
        <taxon>Triticeae</taxon>
        <taxon>Triticinae</taxon>
        <taxon>Triticum</taxon>
    </lineage>
</organism>
<name>M7YLT7_TRIUA</name>
<gene>
    <name evidence="2" type="ORF">TRIUR3_30658</name>
</gene>
<feature type="compositionally biased region" description="Polar residues" evidence="1">
    <location>
        <begin position="241"/>
        <end position="255"/>
    </location>
</feature>
<sequence>MASARPSPAKTGGSLAGSSPLFHLSSSGAPSVDVKVLVSVISPFLEQPRAGHRTDDSECNEGEMPMFVPAPETVTTTRGKDGEEKTEKDVDMRNSRKWKRKKVLMMVIIRISSLTTMMIGTKRRKYSFEEILLFLHGTTGLNMLQQAKEFNDIQIPVLDLKYTTTKLADLNPVSDLLKKDCCTSAFGLAYNADTTWTLKEVVLTAKLSLLFQLEVSDNIDERYTIPLRPEGNIKGCHRQQRSTSSSPSGRRWRSNVSPSSADLSFSYSHLIIVTDTATLRIVQLLYFQIYVQILF</sequence>
<reference evidence="2" key="1">
    <citation type="journal article" date="2013" name="Nature">
        <title>Draft genome of the wheat A-genome progenitor Triticum urartu.</title>
        <authorList>
            <person name="Ling H.Q."/>
            <person name="Zhao S."/>
            <person name="Liu D."/>
            <person name="Wang J."/>
            <person name="Sun H."/>
            <person name="Zhang C."/>
            <person name="Fan H."/>
            <person name="Li D."/>
            <person name="Dong L."/>
            <person name="Tao Y."/>
            <person name="Gao C."/>
            <person name="Wu H."/>
            <person name="Li Y."/>
            <person name="Cui Y."/>
            <person name="Guo X."/>
            <person name="Zheng S."/>
            <person name="Wang B."/>
            <person name="Yu K."/>
            <person name="Liang Q."/>
            <person name="Yang W."/>
            <person name="Lou X."/>
            <person name="Chen J."/>
            <person name="Feng M."/>
            <person name="Jian J."/>
            <person name="Zhang X."/>
            <person name="Luo G."/>
            <person name="Jiang Y."/>
            <person name="Liu J."/>
            <person name="Wang Z."/>
            <person name="Sha Y."/>
            <person name="Zhang B."/>
            <person name="Wu H."/>
            <person name="Tang D."/>
            <person name="Shen Q."/>
            <person name="Xue P."/>
            <person name="Zou S."/>
            <person name="Wang X."/>
            <person name="Liu X."/>
            <person name="Wang F."/>
            <person name="Yang Y."/>
            <person name="An X."/>
            <person name="Dong Z."/>
            <person name="Zhang K."/>
            <person name="Zhang X."/>
            <person name="Luo M.C."/>
            <person name="Dvorak J."/>
            <person name="Tong Y."/>
            <person name="Wang J."/>
            <person name="Yang H."/>
            <person name="Li Z."/>
            <person name="Wang D."/>
            <person name="Zhang A."/>
            <person name="Wang J."/>
        </authorList>
    </citation>
    <scope>NUCLEOTIDE SEQUENCE</scope>
</reference>
<evidence type="ECO:0000313" key="2">
    <source>
        <dbReference type="EMBL" id="EMS47866.1"/>
    </source>
</evidence>